<evidence type="ECO:0000256" key="1">
    <source>
        <dbReference type="SAM" id="Phobius"/>
    </source>
</evidence>
<keyword evidence="1" id="KW-0812">Transmembrane</keyword>
<name>A0A6M3MIK2_9ZZZZ</name>
<keyword evidence="1" id="KW-1133">Transmembrane helix</keyword>
<dbReference type="EMBL" id="MT143693">
    <property type="protein sequence ID" value="QJB00440.1"/>
    <property type="molecule type" value="Genomic_DNA"/>
</dbReference>
<protein>
    <submittedName>
        <fullName evidence="3">Uncharacterized protein</fullName>
    </submittedName>
</protein>
<dbReference type="AlphaFoldDB" id="A0A6M3MIK2"/>
<feature type="transmembrane region" description="Helical" evidence="1">
    <location>
        <begin position="124"/>
        <end position="142"/>
    </location>
</feature>
<gene>
    <name evidence="2" type="ORF">MM171A00458_0024</name>
    <name evidence="3" type="ORF">MM171B00229_0038</name>
</gene>
<keyword evidence="1" id="KW-0472">Membrane</keyword>
<feature type="transmembrane region" description="Helical" evidence="1">
    <location>
        <begin position="100"/>
        <end position="118"/>
    </location>
</feature>
<sequence>MPNHSEHCKRTRELYGVDGAEIHTWMDEPSQLYGSSHRWTRHDLSLIPKKFIDKYGEELAKQIMLDHILLDRKGESEIKLSVTGVTVTATLESQPRGMNLALASFAIWLLSLCAIFRLQLDLVPAWVICSLVWWPVGLPLICKIDEENHIRKAEEKILEDHK</sequence>
<evidence type="ECO:0000313" key="3">
    <source>
        <dbReference type="EMBL" id="QJB04622.1"/>
    </source>
</evidence>
<reference evidence="3" key="1">
    <citation type="submission" date="2020-03" db="EMBL/GenBank/DDBJ databases">
        <title>The deep terrestrial virosphere.</title>
        <authorList>
            <person name="Holmfeldt K."/>
            <person name="Nilsson E."/>
            <person name="Simone D."/>
            <person name="Lopez-Fernandez M."/>
            <person name="Wu X."/>
            <person name="de Brujin I."/>
            <person name="Lundin D."/>
            <person name="Andersson A."/>
            <person name="Bertilsson S."/>
            <person name="Dopson M."/>
        </authorList>
    </citation>
    <scope>NUCLEOTIDE SEQUENCE</scope>
    <source>
        <strain evidence="2">MM171A00458</strain>
        <strain evidence="3">MM171B00229</strain>
    </source>
</reference>
<dbReference type="EMBL" id="MT143886">
    <property type="protein sequence ID" value="QJB04622.1"/>
    <property type="molecule type" value="Genomic_DNA"/>
</dbReference>
<proteinExistence type="predicted"/>
<evidence type="ECO:0000313" key="2">
    <source>
        <dbReference type="EMBL" id="QJB00440.1"/>
    </source>
</evidence>
<accession>A0A6M3MIK2</accession>
<organism evidence="3">
    <name type="scientific">viral metagenome</name>
    <dbReference type="NCBI Taxonomy" id="1070528"/>
    <lineage>
        <taxon>unclassified sequences</taxon>
        <taxon>metagenomes</taxon>
        <taxon>organismal metagenomes</taxon>
    </lineage>
</organism>